<evidence type="ECO:0000313" key="5">
    <source>
        <dbReference type="EMBL" id="KAK9681722.1"/>
    </source>
</evidence>
<keyword evidence="1 3" id="KW-0732">Signal</keyword>
<evidence type="ECO:0000256" key="2">
    <source>
        <dbReference type="ARBA" id="ARBA00022737"/>
    </source>
</evidence>
<evidence type="ECO:0000259" key="4">
    <source>
        <dbReference type="PROSITE" id="PS51473"/>
    </source>
</evidence>
<feature type="domain" description="Gnk2-homologous" evidence="4">
    <location>
        <begin position="135"/>
        <end position="245"/>
    </location>
</feature>
<reference evidence="5" key="1">
    <citation type="submission" date="2024-03" db="EMBL/GenBank/DDBJ databases">
        <title>WGS assembly of Saponaria officinalis var. Norfolk2.</title>
        <authorList>
            <person name="Jenkins J."/>
            <person name="Shu S."/>
            <person name="Grimwood J."/>
            <person name="Barry K."/>
            <person name="Goodstein D."/>
            <person name="Schmutz J."/>
            <person name="Leebens-Mack J."/>
            <person name="Osbourn A."/>
        </authorList>
    </citation>
    <scope>NUCLEOTIDE SEQUENCE [LARGE SCALE GENOMIC DNA]</scope>
    <source>
        <strain evidence="5">JIC</strain>
    </source>
</reference>
<dbReference type="InterPro" id="IPR002902">
    <property type="entry name" value="GNK2"/>
</dbReference>
<feature type="domain" description="Gnk2-homologous" evidence="4">
    <location>
        <begin position="26"/>
        <end position="128"/>
    </location>
</feature>
<feature type="signal peptide" evidence="3">
    <location>
        <begin position="1"/>
        <end position="23"/>
    </location>
</feature>
<dbReference type="Pfam" id="PF01657">
    <property type="entry name" value="Stress-antifung"/>
    <property type="match status" value="2"/>
</dbReference>
<dbReference type="CDD" id="cd23509">
    <property type="entry name" value="Gnk2-like"/>
    <property type="match status" value="2"/>
</dbReference>
<feature type="chain" id="PRO_5043609605" description="Gnk2-homologous domain-containing protein" evidence="3">
    <location>
        <begin position="24"/>
        <end position="257"/>
    </location>
</feature>
<evidence type="ECO:0000256" key="1">
    <source>
        <dbReference type="ARBA" id="ARBA00022729"/>
    </source>
</evidence>
<keyword evidence="2" id="KW-0677">Repeat</keyword>
<dbReference type="PROSITE" id="PS51473">
    <property type="entry name" value="GNK2"/>
    <property type="match status" value="2"/>
</dbReference>
<comment type="caution">
    <text evidence="5">The sequence shown here is derived from an EMBL/GenBank/DDBJ whole genome shotgun (WGS) entry which is preliminary data.</text>
</comment>
<sequence length="257" mass="29262">MFKVASLLLIFVLTCLAVDETLGQELRFDYDCTQNGNYTPNSNYQYALFNLLGSFTSQASKKQFYNNTVEQPPDRIYGLYLCRGDVVGQDSSDCVTAAKNTVLKSCPYRLDAIIWFDYCLVRYSPNPFFGKLSENPPRLYNHTENTTRNQTEFENIVEGTMLGLVDEIKTVGRSRSKAGMMYVTKVVNLTDVYVNLYAMEQCTNDLTVTNCVVCLKYAIRLLSVQSRGSYVLCRSCVVRYETYPFFRLSTTPTHDNG</sequence>
<keyword evidence="6" id="KW-1185">Reference proteome</keyword>
<evidence type="ECO:0000313" key="6">
    <source>
        <dbReference type="Proteomes" id="UP001443914"/>
    </source>
</evidence>
<protein>
    <recommendedName>
        <fullName evidence="4">Gnk2-homologous domain-containing protein</fullName>
    </recommendedName>
</protein>
<dbReference type="AlphaFoldDB" id="A0AAW1HXU5"/>
<evidence type="ECO:0000256" key="3">
    <source>
        <dbReference type="SAM" id="SignalP"/>
    </source>
</evidence>
<organism evidence="5 6">
    <name type="scientific">Saponaria officinalis</name>
    <name type="common">Common soapwort</name>
    <name type="synonym">Lychnis saponaria</name>
    <dbReference type="NCBI Taxonomy" id="3572"/>
    <lineage>
        <taxon>Eukaryota</taxon>
        <taxon>Viridiplantae</taxon>
        <taxon>Streptophyta</taxon>
        <taxon>Embryophyta</taxon>
        <taxon>Tracheophyta</taxon>
        <taxon>Spermatophyta</taxon>
        <taxon>Magnoliopsida</taxon>
        <taxon>eudicotyledons</taxon>
        <taxon>Gunneridae</taxon>
        <taxon>Pentapetalae</taxon>
        <taxon>Caryophyllales</taxon>
        <taxon>Caryophyllaceae</taxon>
        <taxon>Caryophylleae</taxon>
        <taxon>Saponaria</taxon>
    </lineage>
</organism>
<proteinExistence type="predicted"/>
<dbReference type="PANTHER" id="PTHR32099">
    <property type="entry name" value="CYSTEINE-RICH REPEAT SECRETORY PROTEIN"/>
    <property type="match status" value="1"/>
</dbReference>
<dbReference type="EMBL" id="JBDFQZ010000010">
    <property type="protein sequence ID" value="KAK9681722.1"/>
    <property type="molecule type" value="Genomic_DNA"/>
</dbReference>
<gene>
    <name evidence="5" type="ORF">RND81_10G023100</name>
</gene>
<dbReference type="Proteomes" id="UP001443914">
    <property type="component" value="Unassembled WGS sequence"/>
</dbReference>
<dbReference type="Gene3D" id="3.30.430.20">
    <property type="entry name" value="Gnk2 domain, C-X8-C-X2-C motif"/>
    <property type="match status" value="2"/>
</dbReference>
<accession>A0AAW1HXU5</accession>
<name>A0AAW1HXU5_SAPOF</name>
<dbReference type="InterPro" id="IPR038408">
    <property type="entry name" value="GNK2_sf"/>
</dbReference>
<dbReference type="PANTHER" id="PTHR32099:SF42">
    <property type="entry name" value="CYSTEINE-RICH RECEPTOR-LIKE PROTEIN KINASE 9-RELATED"/>
    <property type="match status" value="1"/>
</dbReference>